<name>A0A2P0W9T5_9CAUD</name>
<keyword evidence="1" id="KW-0812">Transmembrane</keyword>
<sequence length="51" mass="5952">MRYYLFNETKHPNRRYTMKNAINYILSTAGGVMVVGFMIWVITLASNFNGF</sequence>
<dbReference type="EMBL" id="MG732930">
    <property type="protein sequence ID" value="AUV57124.1"/>
    <property type="molecule type" value="Genomic_DNA"/>
</dbReference>
<dbReference type="Proteomes" id="UP000241856">
    <property type="component" value="Segment"/>
</dbReference>
<evidence type="ECO:0000256" key="1">
    <source>
        <dbReference type="SAM" id="Phobius"/>
    </source>
</evidence>
<evidence type="ECO:0000313" key="3">
    <source>
        <dbReference type="Proteomes" id="UP000241856"/>
    </source>
</evidence>
<reference evidence="2 3" key="1">
    <citation type="submission" date="2017-12" db="EMBL/GenBank/DDBJ databases">
        <title>Genomic analysis of a novel phage Ec_L1 lytic to Enterobacter cloacae.</title>
        <authorList>
            <person name="Li Z."/>
            <person name="Ren H."/>
            <person name="Xu Y."/>
        </authorList>
    </citation>
    <scope>NUCLEOTIDE SEQUENCE [LARGE SCALE GENOMIC DNA]</scope>
</reference>
<gene>
    <name evidence="2" type="ORF">Ec10</name>
</gene>
<evidence type="ECO:0000313" key="2">
    <source>
        <dbReference type="EMBL" id="AUV57124.1"/>
    </source>
</evidence>
<proteinExistence type="predicted"/>
<keyword evidence="1" id="KW-0472">Membrane</keyword>
<keyword evidence="1" id="KW-1133">Transmembrane helix</keyword>
<keyword evidence="3" id="KW-1185">Reference proteome</keyword>
<feature type="transmembrane region" description="Helical" evidence="1">
    <location>
        <begin position="21"/>
        <end position="42"/>
    </location>
</feature>
<organism evidence="2 3">
    <name type="scientific">Enterobacter phage Ec_L1</name>
    <dbReference type="NCBI Taxonomy" id="2070180"/>
    <lineage>
        <taxon>Viruses</taxon>
        <taxon>Duplodnaviria</taxon>
        <taxon>Heunggongvirae</taxon>
        <taxon>Uroviricota</taxon>
        <taxon>Caudoviricetes</taxon>
        <taxon>Drexlerviridae</taxon>
        <taxon>Eclunavirus</taxon>
        <taxon>Eclunavirus EcL1</taxon>
    </lineage>
</organism>
<protein>
    <submittedName>
        <fullName evidence="2">Uncharacterized protein</fullName>
    </submittedName>
</protein>
<accession>A0A2P0W9T5</accession>